<dbReference type="EMBL" id="FOZK01000004">
    <property type="protein sequence ID" value="SFS09979.1"/>
    <property type="molecule type" value="Genomic_DNA"/>
</dbReference>
<accession>A0A1I6M2R2</accession>
<name>A0A1I6M2R2_9EURY</name>
<dbReference type="PROSITE" id="PS51257">
    <property type="entry name" value="PROKAR_LIPOPROTEIN"/>
    <property type="match status" value="1"/>
</dbReference>
<gene>
    <name evidence="1" type="ORF">SAMN05216559_3633</name>
</gene>
<dbReference type="AlphaFoldDB" id="A0A1I6M2R2"/>
<evidence type="ECO:0000313" key="1">
    <source>
        <dbReference type="EMBL" id="SFS09979.1"/>
    </source>
</evidence>
<dbReference type="STRING" id="767519.SAMN05216559_3633"/>
<evidence type="ECO:0000313" key="2">
    <source>
        <dbReference type="Proteomes" id="UP000199062"/>
    </source>
</evidence>
<reference evidence="1 2" key="1">
    <citation type="submission" date="2016-10" db="EMBL/GenBank/DDBJ databases">
        <authorList>
            <person name="de Groot N.N."/>
        </authorList>
    </citation>
    <scope>NUCLEOTIDE SEQUENCE [LARGE SCALE GENOMIC DNA]</scope>
    <source>
        <strain evidence="1 2">CGMCC 1.10457</strain>
    </source>
</reference>
<keyword evidence="2" id="KW-1185">Reference proteome</keyword>
<protein>
    <submittedName>
        <fullName evidence="1">Uncharacterized protein</fullName>
    </submittedName>
</protein>
<organism evidence="1 2">
    <name type="scientific">Halomicrobium zhouii</name>
    <dbReference type="NCBI Taxonomy" id="767519"/>
    <lineage>
        <taxon>Archaea</taxon>
        <taxon>Methanobacteriati</taxon>
        <taxon>Methanobacteriota</taxon>
        <taxon>Stenosarchaea group</taxon>
        <taxon>Halobacteria</taxon>
        <taxon>Halobacteriales</taxon>
        <taxon>Haloarculaceae</taxon>
        <taxon>Halomicrobium</taxon>
    </lineage>
</organism>
<proteinExistence type="predicted"/>
<sequence length="198" mass="21460">MNRRGYLTGVLGGLVGSTGCLGGGTSGEDNTESKKAGLAVTNISIIEYKPKDYEDRPKIAGSIEVTVENTGSAPLTITALRISGDVPRPHDETQTGRFTIPSQDLVDEVELGSKETQKLRVRHEPLYYVDLSSEQGRTQEELDASTCTGENRAATLHFDTEEQGTVDRDIELVFDGESVEFDEMAPDYGCTDVTAIKP</sequence>
<dbReference type="Proteomes" id="UP000199062">
    <property type="component" value="Unassembled WGS sequence"/>
</dbReference>
<dbReference type="RefSeq" id="WP_089818356.1">
    <property type="nucleotide sequence ID" value="NZ_FOZK01000004.1"/>
</dbReference>